<organism evidence="11 13">
    <name type="scientific">Yarrowia lipolytica</name>
    <name type="common">Candida lipolytica</name>
    <dbReference type="NCBI Taxonomy" id="4952"/>
    <lineage>
        <taxon>Eukaryota</taxon>
        <taxon>Fungi</taxon>
        <taxon>Dikarya</taxon>
        <taxon>Ascomycota</taxon>
        <taxon>Saccharomycotina</taxon>
        <taxon>Dipodascomycetes</taxon>
        <taxon>Dipodascales</taxon>
        <taxon>Dipodascales incertae sedis</taxon>
        <taxon>Yarrowia</taxon>
    </lineage>
</organism>
<sequence length="322" mass="35219">MTNMEPITYPSEVFSRLVPDLYLHRHLNQGLRPATNRAFTQHRKINHFLGGLKKPVGSDEKSASLVWGSSLIQADGMSIVCGVTGSVSEEEGGIFVNVEVLRGANGSSAAMGGPPSDEEQVVSRKTTDLLKKGIFSCKANKQFFELQNFLKEGQEDEAVFDAGQHQKRYLCLHANVTVLSRNGPVQDYVWAAVLAALKDTEIPLMEIDEDTGRITLTHDFTTIPVDDLDIHSSRSFGFIKPKPETDAYEDDEMDTSEDAASVLLADVQGEVEQAATSSTREGSRLQIVRGREDTLIGFSFVGKGTGVGLNEIKNALDLSKQE</sequence>
<dbReference type="PANTHER" id="PTHR11097:SF9">
    <property type="entry name" value="EXOSOME COMPLEX COMPONENT RRP43"/>
    <property type="match status" value="1"/>
</dbReference>
<comment type="subcellular location">
    <subcellularLocation>
        <location evidence="1">Cytoplasm</location>
    </subcellularLocation>
    <subcellularLocation>
        <location evidence="2">Nucleus</location>
        <location evidence="2">Nucleolus</location>
    </subcellularLocation>
</comment>
<dbReference type="SUPFAM" id="SSF54211">
    <property type="entry name" value="Ribosomal protein S5 domain 2-like"/>
    <property type="match status" value="1"/>
</dbReference>
<dbReference type="OMA" id="CHETENE"/>
<evidence type="ECO:0000256" key="3">
    <source>
        <dbReference type="ARBA" id="ARBA00006678"/>
    </source>
</evidence>
<evidence type="ECO:0000313" key="12">
    <source>
        <dbReference type="EMBL" id="RDW23850.1"/>
    </source>
</evidence>
<dbReference type="Proteomes" id="UP000182444">
    <property type="component" value="Chromosome 1B"/>
</dbReference>
<evidence type="ECO:0000256" key="8">
    <source>
        <dbReference type="ARBA" id="ARBA00023242"/>
    </source>
</evidence>
<dbReference type="InterPro" id="IPR001247">
    <property type="entry name" value="ExoRNase_PH_dom1"/>
</dbReference>
<dbReference type="GO" id="GO:0005730">
    <property type="term" value="C:nucleolus"/>
    <property type="evidence" value="ECO:0007669"/>
    <property type="project" value="UniProtKB-SubCell"/>
</dbReference>
<dbReference type="GO" id="GO:0016075">
    <property type="term" value="P:rRNA catabolic process"/>
    <property type="evidence" value="ECO:0007669"/>
    <property type="project" value="TreeGrafter"/>
</dbReference>
<evidence type="ECO:0000256" key="4">
    <source>
        <dbReference type="ARBA" id="ARBA00022490"/>
    </source>
</evidence>
<dbReference type="GO" id="GO:0071038">
    <property type="term" value="P:TRAMP-dependent tRNA surveillance pathway"/>
    <property type="evidence" value="ECO:0007669"/>
    <property type="project" value="TreeGrafter"/>
</dbReference>
<keyword evidence="6" id="KW-0271">Exosome</keyword>
<dbReference type="VEuPathDB" id="FungiDB:YALI1_B19567g"/>
<name>A0A1H6PHU5_YARLL</name>
<gene>
    <name evidence="12" type="ORF">B0I71DRAFT_8388</name>
    <name evidence="11" type="ORF">YALI1_B19567g</name>
</gene>
<keyword evidence="5" id="KW-0698">rRNA processing</keyword>
<keyword evidence="7" id="KW-0694">RNA-binding</keyword>
<dbReference type="AlphaFoldDB" id="A0A1H6PHU5"/>
<dbReference type="GO" id="GO:0035925">
    <property type="term" value="F:mRNA 3'-UTR AU-rich region binding"/>
    <property type="evidence" value="ECO:0007669"/>
    <property type="project" value="TreeGrafter"/>
</dbReference>
<evidence type="ECO:0000256" key="7">
    <source>
        <dbReference type="ARBA" id="ARBA00022884"/>
    </source>
</evidence>
<dbReference type="GO" id="GO:0034476">
    <property type="term" value="P:U5 snRNA 3'-end processing"/>
    <property type="evidence" value="ECO:0007669"/>
    <property type="project" value="TreeGrafter"/>
</dbReference>
<dbReference type="VEuPathDB" id="FungiDB:YALI0_B14905g"/>
<dbReference type="OrthoDB" id="45882at2759"/>
<comment type="similarity">
    <text evidence="3">Belongs to the RNase PH family.</text>
</comment>
<evidence type="ECO:0000313" key="11">
    <source>
        <dbReference type="EMBL" id="AOW01717.1"/>
    </source>
</evidence>
<dbReference type="GO" id="GO:0000177">
    <property type="term" value="C:cytoplasmic exosome (RNase complex)"/>
    <property type="evidence" value="ECO:0007669"/>
    <property type="project" value="TreeGrafter"/>
</dbReference>
<keyword evidence="4" id="KW-0963">Cytoplasm</keyword>
<dbReference type="GO" id="GO:0071028">
    <property type="term" value="P:nuclear mRNA surveillance"/>
    <property type="evidence" value="ECO:0007669"/>
    <property type="project" value="TreeGrafter"/>
</dbReference>
<evidence type="ECO:0000256" key="2">
    <source>
        <dbReference type="ARBA" id="ARBA00004604"/>
    </source>
</evidence>
<evidence type="ECO:0000256" key="1">
    <source>
        <dbReference type="ARBA" id="ARBA00004496"/>
    </source>
</evidence>
<evidence type="ECO:0000313" key="13">
    <source>
        <dbReference type="Proteomes" id="UP000182444"/>
    </source>
</evidence>
<evidence type="ECO:0000313" key="14">
    <source>
        <dbReference type="Proteomes" id="UP000256601"/>
    </source>
</evidence>
<dbReference type="eggNOG" id="KOG1613">
    <property type="taxonomic scope" value="Eukaryota"/>
</dbReference>
<dbReference type="GO" id="GO:0000467">
    <property type="term" value="P:exonucleolytic trimming to generate mature 3'-end of 5.8S rRNA from tricistronic rRNA transcript (SSU-rRNA, 5.8S rRNA, LSU-rRNA)"/>
    <property type="evidence" value="ECO:0007669"/>
    <property type="project" value="TreeGrafter"/>
</dbReference>
<dbReference type="PANTHER" id="PTHR11097">
    <property type="entry name" value="EXOSOME COMPLEX EXONUCLEASE RIBOSOMAL RNA PROCESSING PROTEIN"/>
    <property type="match status" value="1"/>
</dbReference>
<dbReference type="InterPro" id="IPR027408">
    <property type="entry name" value="PNPase/RNase_PH_dom_sf"/>
</dbReference>
<keyword evidence="8" id="KW-0539">Nucleus</keyword>
<reference evidence="11 13" key="1">
    <citation type="journal article" date="2016" name="PLoS ONE">
        <title>Sequence Assembly of Yarrowia lipolytica Strain W29/CLIB89 Shows Transposable Element Diversity.</title>
        <authorList>
            <person name="Magnan C."/>
            <person name="Yu J."/>
            <person name="Chang I."/>
            <person name="Jahn E."/>
            <person name="Kanomata Y."/>
            <person name="Wu J."/>
            <person name="Zeller M."/>
            <person name="Oakes M."/>
            <person name="Baldi P."/>
            <person name="Sandmeyer S."/>
        </authorList>
    </citation>
    <scope>NUCLEOTIDE SEQUENCE [LARGE SCALE GENOMIC DNA]</scope>
    <source>
        <strain evidence="11">CLIB89</strain>
        <strain evidence="13">CLIB89(W29)</strain>
    </source>
</reference>
<evidence type="ECO:0000256" key="6">
    <source>
        <dbReference type="ARBA" id="ARBA00022835"/>
    </source>
</evidence>
<dbReference type="InterPro" id="IPR020568">
    <property type="entry name" value="Ribosomal_Su5_D2-typ_SF"/>
</dbReference>
<dbReference type="KEGG" id="yli:2907347"/>
<reference evidence="12 14" key="2">
    <citation type="submission" date="2018-07" db="EMBL/GenBank/DDBJ databases">
        <title>Draft Genome Assemblies for Five Robust Yarrowia lipolytica Strains Exhibiting High Lipid Production and Pentose Sugar Utilization and Sugar Alcohol Secretion from Undetoxified Lignocellulosic Biomass Hydrolysates.</title>
        <authorList>
            <consortium name="DOE Joint Genome Institute"/>
            <person name="Walker C."/>
            <person name="Ryu S."/>
            <person name="Na H."/>
            <person name="Zane M."/>
            <person name="LaButti K."/>
            <person name="Lipzen A."/>
            <person name="Haridas S."/>
            <person name="Barry K."/>
            <person name="Grigoriev I.V."/>
            <person name="Quarterman J."/>
            <person name="Slininger P."/>
            <person name="Dien B."/>
            <person name="Trinh C.T."/>
        </authorList>
    </citation>
    <scope>NUCLEOTIDE SEQUENCE [LARGE SCALE GENOMIC DNA]</scope>
    <source>
        <strain evidence="12 14">YB392</strain>
    </source>
</reference>
<dbReference type="EMBL" id="CP017554">
    <property type="protein sequence ID" value="AOW01717.1"/>
    <property type="molecule type" value="Genomic_DNA"/>
</dbReference>
<evidence type="ECO:0000256" key="5">
    <source>
        <dbReference type="ARBA" id="ARBA00022552"/>
    </source>
</evidence>
<dbReference type="GO" id="GO:0000176">
    <property type="term" value="C:nuclear exosome (RNase complex)"/>
    <property type="evidence" value="ECO:0007669"/>
    <property type="project" value="UniProtKB-ARBA"/>
</dbReference>
<dbReference type="EMBL" id="KZ859062">
    <property type="protein sequence ID" value="RDW23850.1"/>
    <property type="molecule type" value="Genomic_DNA"/>
</dbReference>
<dbReference type="Gene3D" id="3.30.230.70">
    <property type="entry name" value="GHMP Kinase, N-terminal domain"/>
    <property type="match status" value="1"/>
</dbReference>
<dbReference type="GO" id="GO:0034475">
    <property type="term" value="P:U4 snRNA 3'-end processing"/>
    <property type="evidence" value="ECO:0007669"/>
    <property type="project" value="TreeGrafter"/>
</dbReference>
<accession>A0A1H6PHU5</accession>
<dbReference type="Pfam" id="PF01138">
    <property type="entry name" value="RNase_PH"/>
    <property type="match status" value="1"/>
</dbReference>
<dbReference type="RefSeq" id="XP_500905.1">
    <property type="nucleotide sequence ID" value="XM_500905.1"/>
</dbReference>
<protein>
    <recommendedName>
        <fullName evidence="9">Ribosomal RNA-processing protein 43</fullName>
    </recommendedName>
</protein>
<evidence type="ECO:0000256" key="9">
    <source>
        <dbReference type="ARBA" id="ARBA00030617"/>
    </source>
</evidence>
<feature type="domain" description="Exoribonuclease phosphorolytic" evidence="10">
    <location>
        <begin position="65"/>
        <end position="203"/>
    </location>
</feature>
<dbReference type="GeneID" id="2907347"/>
<dbReference type="Proteomes" id="UP000256601">
    <property type="component" value="Unassembled WGS sequence"/>
</dbReference>
<dbReference type="InterPro" id="IPR050590">
    <property type="entry name" value="Exosome_comp_Rrp42_subfam"/>
</dbReference>
<evidence type="ECO:0000259" key="10">
    <source>
        <dbReference type="Pfam" id="PF01138"/>
    </source>
</evidence>
<proteinExistence type="inferred from homology"/>
<dbReference type="GO" id="GO:0034473">
    <property type="term" value="P:U1 snRNA 3'-end processing"/>
    <property type="evidence" value="ECO:0007669"/>
    <property type="project" value="TreeGrafter"/>
</dbReference>
<dbReference type="GO" id="GO:0071035">
    <property type="term" value="P:nuclear polyadenylation-dependent rRNA catabolic process"/>
    <property type="evidence" value="ECO:0007669"/>
    <property type="project" value="TreeGrafter"/>
</dbReference>